<evidence type="ECO:0000259" key="1">
    <source>
        <dbReference type="Pfam" id="PF20241"/>
    </source>
</evidence>
<accession>A0A5J9U403</accession>
<feature type="domain" description="DUF6598" evidence="1">
    <location>
        <begin position="145"/>
        <end position="377"/>
    </location>
</feature>
<keyword evidence="3" id="KW-1185">Reference proteome</keyword>
<comment type="caution">
    <text evidence="2">The sequence shown here is derived from an EMBL/GenBank/DDBJ whole genome shotgun (WGS) entry which is preliminary data.</text>
</comment>
<reference evidence="2 3" key="1">
    <citation type="journal article" date="2019" name="Sci. Rep.">
        <title>A high-quality genome of Eragrostis curvula grass provides insights into Poaceae evolution and supports new strategies to enhance forage quality.</title>
        <authorList>
            <person name="Carballo J."/>
            <person name="Santos B.A.C.M."/>
            <person name="Zappacosta D."/>
            <person name="Garbus I."/>
            <person name="Selva J.P."/>
            <person name="Gallo C.A."/>
            <person name="Diaz A."/>
            <person name="Albertini E."/>
            <person name="Caccamo M."/>
            <person name="Echenique V."/>
        </authorList>
    </citation>
    <scope>NUCLEOTIDE SEQUENCE [LARGE SCALE GENOMIC DNA]</scope>
    <source>
        <strain evidence="3">cv. Victoria</strain>
        <tissue evidence="2">Leaf</tissue>
    </source>
</reference>
<evidence type="ECO:0000313" key="3">
    <source>
        <dbReference type="Proteomes" id="UP000324897"/>
    </source>
</evidence>
<dbReference type="InterPro" id="IPR046533">
    <property type="entry name" value="DUF6598"/>
</dbReference>
<dbReference type="Pfam" id="PF20241">
    <property type="entry name" value="DUF6598"/>
    <property type="match status" value="1"/>
</dbReference>
<dbReference type="Proteomes" id="UP000324897">
    <property type="component" value="Chromosome 7"/>
</dbReference>
<name>A0A5J9U403_9POAL</name>
<sequence>MAAGGGVIMERGGGVIMERGGGDLGSGRSSVLKDKEEEFADLEPFFFDEATVLAEHAAAEEAKERRRSKEEREVMLLERREEARKAAEDRIRDYDPKQGGEYFTRYCFGDLSKFDLDKESPICPMRYTNRACKPGESPYELCEALNFLSVKIVSSDVGFPIDVYGTVIARDSIDYKCVYLFRCDRDHCQRVSSEDQSLTLTGPKRGLALIDDAYVEMDLKIKGHGQQQDRELSKGFIAIPGNAHRFMGKCEVESESLATRLSTVEVMYGVVKDAVEATFAIEVLQGDYYGEIISWTTSIQNTLLLHDSKVAGARAGDGIQLSRPVVAVYVKEKLFVKIVDQTRHGKIKHKTIVFTPRVNGGDEREVFVGATKLLVKVMWSIIDL</sequence>
<evidence type="ECO:0000313" key="2">
    <source>
        <dbReference type="EMBL" id="TVU18304.1"/>
    </source>
</evidence>
<gene>
    <name evidence="2" type="ORF">EJB05_34394</name>
</gene>
<dbReference type="Gramene" id="TVU18304">
    <property type="protein sequence ID" value="TVU18304"/>
    <property type="gene ID" value="EJB05_34394"/>
</dbReference>
<organism evidence="2 3">
    <name type="scientific">Eragrostis curvula</name>
    <name type="common">weeping love grass</name>
    <dbReference type="NCBI Taxonomy" id="38414"/>
    <lineage>
        <taxon>Eukaryota</taxon>
        <taxon>Viridiplantae</taxon>
        <taxon>Streptophyta</taxon>
        <taxon>Embryophyta</taxon>
        <taxon>Tracheophyta</taxon>
        <taxon>Spermatophyta</taxon>
        <taxon>Magnoliopsida</taxon>
        <taxon>Liliopsida</taxon>
        <taxon>Poales</taxon>
        <taxon>Poaceae</taxon>
        <taxon>PACMAD clade</taxon>
        <taxon>Chloridoideae</taxon>
        <taxon>Eragrostideae</taxon>
        <taxon>Eragrostidinae</taxon>
        <taxon>Eragrostis</taxon>
    </lineage>
</organism>
<dbReference type="EMBL" id="RWGY01000029">
    <property type="protein sequence ID" value="TVU18304.1"/>
    <property type="molecule type" value="Genomic_DNA"/>
</dbReference>
<dbReference type="PANTHER" id="PTHR33065:SF64">
    <property type="entry name" value="OS05G0109100 PROTEIN"/>
    <property type="match status" value="1"/>
</dbReference>
<dbReference type="AlphaFoldDB" id="A0A5J9U403"/>
<feature type="non-terminal residue" evidence="2">
    <location>
        <position position="1"/>
    </location>
</feature>
<dbReference type="OrthoDB" id="631772at2759"/>
<protein>
    <recommendedName>
        <fullName evidence="1">DUF6598 domain-containing protein</fullName>
    </recommendedName>
</protein>
<dbReference type="PANTHER" id="PTHR33065">
    <property type="entry name" value="OS07G0486400 PROTEIN"/>
    <property type="match status" value="1"/>
</dbReference>
<proteinExistence type="predicted"/>